<feature type="compositionally biased region" description="Low complexity" evidence="1">
    <location>
        <begin position="409"/>
        <end position="421"/>
    </location>
</feature>
<feature type="compositionally biased region" description="Low complexity" evidence="1">
    <location>
        <begin position="321"/>
        <end position="336"/>
    </location>
</feature>
<dbReference type="EMBL" id="LK023326">
    <property type="protein sequence ID" value="CDS08635.1"/>
    <property type="molecule type" value="Genomic_DNA"/>
</dbReference>
<reference evidence="3" key="1">
    <citation type="journal article" date="2014" name="Genome Announc.">
        <title>De novo whole-genome sequence and genome annotation of Lichtheimia ramosa.</title>
        <authorList>
            <person name="Linde J."/>
            <person name="Schwartze V."/>
            <person name="Binder U."/>
            <person name="Lass-Florl C."/>
            <person name="Voigt K."/>
            <person name="Horn F."/>
        </authorList>
    </citation>
    <scope>NUCLEOTIDE SEQUENCE</scope>
    <source>
        <strain evidence="3">JMRC FSU:6197</strain>
    </source>
</reference>
<feature type="compositionally biased region" description="Polar residues" evidence="1">
    <location>
        <begin position="130"/>
        <end position="147"/>
    </location>
</feature>
<protein>
    <recommendedName>
        <fullName evidence="2">HTH APSES-type domain-containing protein</fullName>
    </recommendedName>
</protein>
<gene>
    <name evidence="3" type="ORF">LRAMOSA09996</name>
</gene>
<feature type="compositionally biased region" description="Basic and acidic residues" evidence="1">
    <location>
        <begin position="1132"/>
        <end position="1141"/>
    </location>
</feature>
<name>A0A077WMN9_9FUNG</name>
<evidence type="ECO:0000259" key="2">
    <source>
        <dbReference type="PROSITE" id="PS51299"/>
    </source>
</evidence>
<feature type="region of interest" description="Disordered" evidence="1">
    <location>
        <begin position="704"/>
        <end position="735"/>
    </location>
</feature>
<feature type="compositionally biased region" description="Basic residues" evidence="1">
    <location>
        <begin position="1196"/>
        <end position="1205"/>
    </location>
</feature>
<dbReference type="GO" id="GO:0003677">
    <property type="term" value="F:DNA binding"/>
    <property type="evidence" value="ECO:0007669"/>
    <property type="project" value="InterPro"/>
</dbReference>
<feature type="compositionally biased region" description="Low complexity" evidence="1">
    <location>
        <begin position="392"/>
        <end position="401"/>
    </location>
</feature>
<feature type="region of interest" description="Disordered" evidence="1">
    <location>
        <begin position="455"/>
        <end position="565"/>
    </location>
</feature>
<dbReference type="SUPFAM" id="SSF54616">
    <property type="entry name" value="DNA-binding domain of Mlu1-box binding protein MBP1"/>
    <property type="match status" value="2"/>
</dbReference>
<feature type="compositionally biased region" description="Polar residues" evidence="1">
    <location>
        <begin position="496"/>
        <end position="524"/>
    </location>
</feature>
<dbReference type="PROSITE" id="PS51299">
    <property type="entry name" value="HTH_APSES"/>
    <property type="match status" value="2"/>
</dbReference>
<feature type="region of interest" description="Disordered" evidence="1">
    <location>
        <begin position="1173"/>
        <end position="1336"/>
    </location>
</feature>
<feature type="region of interest" description="Disordered" evidence="1">
    <location>
        <begin position="253"/>
        <end position="278"/>
    </location>
</feature>
<dbReference type="OrthoDB" id="5597783at2759"/>
<feature type="compositionally biased region" description="Low complexity" evidence="1">
    <location>
        <begin position="540"/>
        <end position="555"/>
    </location>
</feature>
<feature type="compositionally biased region" description="Acidic residues" evidence="1">
    <location>
        <begin position="1119"/>
        <end position="1131"/>
    </location>
</feature>
<dbReference type="Pfam" id="PF25318">
    <property type="entry name" value="WHD_GDS1"/>
    <property type="match status" value="1"/>
</dbReference>
<dbReference type="Gene3D" id="3.10.260.10">
    <property type="entry name" value="Transcription regulator HTH, APSES-type DNA-binding domain"/>
    <property type="match status" value="2"/>
</dbReference>
<feature type="region of interest" description="Disordered" evidence="1">
    <location>
        <begin position="1087"/>
        <end position="1146"/>
    </location>
</feature>
<feature type="compositionally biased region" description="Low complexity" evidence="1">
    <location>
        <begin position="211"/>
        <end position="240"/>
    </location>
</feature>
<dbReference type="InterPro" id="IPR003163">
    <property type="entry name" value="Tscrpt_reg_HTH_APSES-type"/>
</dbReference>
<feature type="domain" description="HTH APSES-type" evidence="2">
    <location>
        <begin position="593"/>
        <end position="713"/>
    </location>
</feature>
<feature type="region of interest" description="Disordered" evidence="1">
    <location>
        <begin position="291"/>
        <end position="339"/>
    </location>
</feature>
<proteinExistence type="predicted"/>
<feature type="compositionally biased region" description="Low complexity" evidence="1">
    <location>
        <begin position="148"/>
        <end position="171"/>
    </location>
</feature>
<evidence type="ECO:0000256" key="1">
    <source>
        <dbReference type="SAM" id="MobiDB-lite"/>
    </source>
</evidence>
<dbReference type="InterPro" id="IPR036887">
    <property type="entry name" value="HTH_APSES_sf"/>
</dbReference>
<feature type="compositionally biased region" description="Polar residues" evidence="1">
    <location>
        <begin position="1178"/>
        <end position="1187"/>
    </location>
</feature>
<feature type="compositionally biased region" description="Basic residues" evidence="1">
    <location>
        <begin position="194"/>
        <end position="210"/>
    </location>
</feature>
<evidence type="ECO:0000313" key="3">
    <source>
        <dbReference type="EMBL" id="CDS08635.1"/>
    </source>
</evidence>
<feature type="compositionally biased region" description="Acidic residues" evidence="1">
    <location>
        <begin position="267"/>
        <end position="276"/>
    </location>
</feature>
<dbReference type="InterPro" id="IPR057511">
    <property type="entry name" value="WH_GDS1"/>
</dbReference>
<feature type="domain" description="HTH APSES-type" evidence="2">
    <location>
        <begin position="877"/>
        <end position="987"/>
    </location>
</feature>
<accession>A0A077WMN9</accession>
<feature type="compositionally biased region" description="Polar residues" evidence="1">
    <location>
        <begin position="1252"/>
        <end position="1266"/>
    </location>
</feature>
<organism evidence="3">
    <name type="scientific">Lichtheimia ramosa</name>
    <dbReference type="NCBI Taxonomy" id="688394"/>
    <lineage>
        <taxon>Eukaryota</taxon>
        <taxon>Fungi</taxon>
        <taxon>Fungi incertae sedis</taxon>
        <taxon>Mucoromycota</taxon>
        <taxon>Mucoromycotina</taxon>
        <taxon>Mucoromycetes</taxon>
        <taxon>Mucorales</taxon>
        <taxon>Lichtheimiaceae</taxon>
        <taxon>Lichtheimia</taxon>
    </lineage>
</organism>
<feature type="region of interest" description="Disordered" evidence="1">
    <location>
        <begin position="1"/>
        <end position="30"/>
    </location>
</feature>
<sequence>MSDKRAGSLTDKGSSSHDVRQELPVPIHPDDARDKVFTAIMKALLKLGNKPSSPKELANVIMKYKYATLGGATPFATVSSRISQHFKRAAAHNPPRPPLLAKHYDERHSRKINYSLATEPPPSANDALMSDTSLSSEDEATTTPVSRPTSHQPSPATSTSTTTMTTPPTTRSTRHRTRRQRQLEEEEEEEQRQRNNKRMRHQHFEHHHYPHPSMLPLSPVTPSSSSSSSSSGSFSSYSPSSSAAVVDKQKMDLPQTIPPVSPPTLDLSDEESEAEYSDYHEEMLKGDDMLTDMDTSSMRRSSLVSSRRPSIAQVTVSDNYNPRNNSFSSSSSSTRRPSFHNGDDLWDTSSYEHDFSSVFLSDDATASPFNIGAPESISVAELEAYFNGNGNGNNNSNNNNNQHHHHLPASPLSSTAGSSRSASSRKSFSALMGLKETSLLQRALLASTAARGMADAASTTMSVDQSEEEEQQQQQQQQQQHPARPRRKSWPEEGATSGTSLFSDDDQVYTTPPSTMDHMTSPKDSSLPAKNDDDNDDEQQQQQQSRSQTRRQSTQWPKPKKDDDSYIIQKKTIGALECYQLDLIKEDTKVLRFIASTDGATEHVALRTRHAADHAKDRKNSQHFYLDEGYVNATQMRKVARSTLGKGHFDAASESNEGKVIVTLTKGPIDCRGTWVPLSRARELLTEFKLDECQGLIKLLSDDPLDEQEDQLPVTTAADPSPDNQALPSTDVDDPIDDEAFVKFEEDDEKKITDSTNTVTNIDSFVATNIPALPLKADIKPESNGNMDLFKALNLQDGSLDQQSSIPDMTKLLTTYLQSLSSTNNLTLEFKAALSKFPALEALLRKDTALGTENDHVNTTTTTEHVVHTTTPTNPSMYITVVDNIAVCVAVLAPTETVPECRIMRRLDTNYINGTTLLTAGGIETESERSMILSFEMDRRRVPKQKSGLYGTWIPLRRAQELAVTHSIQHRLGVFLSENIEKYFPSPLPITISRRSPSNTSNTKTDNHSLALQALRNPNKHHPTTPSSSSPLTTSATQIHQLLLSHNSRQLAEYAQKAPLLGTFDDYNDKRQISVIDSASVATRMALATKRKKKQQQRTRNKRHEEDGSDVDIVNSGSEADDDDDDDGGDTDTDHDVEEVRRRKKRMRDAAIEAMESGSSMDLEELLRRASSPIMGGNQRNNSNNMAWMSHDKMRSKVTSPRRRPQMQSSGGGKIAPSKMKRSATWSGSMSSPLRVVVPNKKLPSQHAKKQNGVTRPSKLRNSSISSDDDNCVVEHAPTPTSTAVGNNNKNNTMTSSTLSSTTTTTSNESTLTTIKEDDEDEEIDIGGSDRDDDLR</sequence>
<feature type="compositionally biased region" description="Low complexity" evidence="1">
    <location>
        <begin position="292"/>
        <end position="310"/>
    </location>
</feature>
<feature type="region of interest" description="Disordered" evidence="1">
    <location>
        <begin position="115"/>
        <end position="240"/>
    </location>
</feature>
<feature type="region of interest" description="Disordered" evidence="1">
    <location>
        <begin position="389"/>
        <end position="421"/>
    </location>
</feature>
<feature type="compositionally biased region" description="Acidic residues" evidence="1">
    <location>
        <begin position="1317"/>
        <end position="1327"/>
    </location>
</feature>
<feature type="compositionally biased region" description="Low complexity" evidence="1">
    <location>
        <begin position="1281"/>
        <end position="1314"/>
    </location>
</feature>
<feature type="compositionally biased region" description="Basic residues" evidence="1">
    <location>
        <begin position="1089"/>
        <end position="1102"/>
    </location>
</feature>